<dbReference type="KEGG" id="dzi:111281350"/>
<evidence type="ECO:0000256" key="2">
    <source>
        <dbReference type="SAM" id="MobiDB-lite"/>
    </source>
</evidence>
<feature type="coiled-coil region" evidence="1">
    <location>
        <begin position="242"/>
        <end position="307"/>
    </location>
</feature>
<feature type="region of interest" description="Disordered" evidence="2">
    <location>
        <begin position="427"/>
        <end position="460"/>
    </location>
</feature>
<reference evidence="4" key="1">
    <citation type="submission" date="2025-08" db="UniProtKB">
        <authorList>
            <consortium name="RefSeq"/>
        </authorList>
    </citation>
    <scope>IDENTIFICATION</scope>
    <source>
        <tissue evidence="4">Fruit stalk</tissue>
    </source>
</reference>
<evidence type="ECO:0000313" key="4">
    <source>
        <dbReference type="RefSeq" id="XP_022724815.1"/>
    </source>
</evidence>
<dbReference type="Proteomes" id="UP000515121">
    <property type="component" value="Unplaced"/>
</dbReference>
<feature type="region of interest" description="Disordered" evidence="2">
    <location>
        <begin position="610"/>
        <end position="631"/>
    </location>
</feature>
<name>A0A6P5X8S7_DURZI</name>
<sequence>MSSSGGTHSLATARCKTRQRRRCEGAPPTPLLHWTFYNNNNEKKKPHRSSSRAEAVGDGAKFSGGRHVELSARKLAAGLWQLRLSSGLLGRGNGGFGSKHRSSDRLRLGPGMGHVSMMFSQNHSSKQHGSDMKHLRRSILGPTQGTFNKLELLEDQVKTLSFGSALQAELVQAKLYIHDLEYEVRSSRKKVKYLLRKLGDERTSQQKKEHDKICALIDDLKGQLSRERKMQQRMDVINSQLVKELAEAKLSAMQLVQKYEEEKRTRELLEEVCNELAMKIGEDKAEVEALRIETKKIREEVEEERNMLQVAEVWREERVQMKLIDARLALESKYSQMNKLITILETFLKSRSTSMDLTDLRKAELIAQAVKSVNIQDMEEFSYEPLRSGDIFSILEELHSVEVCEREIEPCFNYSSTGDVFIYQPVSPEKNDHDNDHLRKRPSGFVDYNSSNEEDNKGRERVNHVENQVSVQESGHSIITVGGCKNAPRCEIEQDETAGRCSPNTETIEVCSISAEESKWKTSSAMLRISCASSSGSYKAISDEGNGRLSNGKVSSLGTNFPNWKSIKGGLEHPKPMGKCGSTHLVNPHIARGMKGPVEWRSGFQKNSLKAKLSETRAESKKTQLHRHNTG</sequence>
<evidence type="ECO:0000313" key="3">
    <source>
        <dbReference type="Proteomes" id="UP000515121"/>
    </source>
</evidence>
<dbReference type="RefSeq" id="XP_022724815.1">
    <property type="nucleotide sequence ID" value="XM_022869080.1"/>
</dbReference>
<gene>
    <name evidence="4" type="primary">LOC111281350</name>
</gene>
<organism evidence="3 4">
    <name type="scientific">Durio zibethinus</name>
    <name type="common">Durian</name>
    <dbReference type="NCBI Taxonomy" id="66656"/>
    <lineage>
        <taxon>Eukaryota</taxon>
        <taxon>Viridiplantae</taxon>
        <taxon>Streptophyta</taxon>
        <taxon>Embryophyta</taxon>
        <taxon>Tracheophyta</taxon>
        <taxon>Spermatophyta</taxon>
        <taxon>Magnoliopsida</taxon>
        <taxon>eudicotyledons</taxon>
        <taxon>Gunneridae</taxon>
        <taxon>Pentapetalae</taxon>
        <taxon>rosids</taxon>
        <taxon>malvids</taxon>
        <taxon>Malvales</taxon>
        <taxon>Malvaceae</taxon>
        <taxon>Helicteroideae</taxon>
        <taxon>Durio</taxon>
    </lineage>
</organism>
<evidence type="ECO:0000256" key="1">
    <source>
        <dbReference type="SAM" id="Coils"/>
    </source>
</evidence>
<dbReference type="GeneID" id="111281350"/>
<dbReference type="InterPro" id="IPR043424">
    <property type="entry name" value="BLT-like"/>
</dbReference>
<accession>A0A6P5X8S7</accession>
<proteinExistence type="predicted"/>
<feature type="compositionally biased region" description="Basic and acidic residues" evidence="2">
    <location>
        <begin position="612"/>
        <end position="622"/>
    </location>
</feature>
<dbReference type="PANTHER" id="PTHR31071:SF51">
    <property type="entry name" value="F11F12.2-LIKE PROTEIN"/>
    <property type="match status" value="1"/>
</dbReference>
<dbReference type="PANTHER" id="PTHR31071">
    <property type="entry name" value="GB|AAF24581.1"/>
    <property type="match status" value="1"/>
</dbReference>
<protein>
    <submittedName>
        <fullName evidence="4">Uncharacterized protein LOC111281350</fullName>
    </submittedName>
</protein>
<keyword evidence="1" id="KW-0175">Coiled coil</keyword>
<feature type="compositionally biased region" description="Polar residues" evidence="2">
    <location>
        <begin position="1"/>
        <end position="10"/>
    </location>
</feature>
<keyword evidence="3" id="KW-1185">Reference proteome</keyword>
<dbReference type="AlphaFoldDB" id="A0A6P5X8S7"/>
<feature type="region of interest" description="Disordered" evidence="2">
    <location>
        <begin position="1"/>
        <end position="27"/>
    </location>
</feature>
<dbReference type="OrthoDB" id="1927957at2759"/>